<dbReference type="GO" id="GO:0005506">
    <property type="term" value="F:iron ion binding"/>
    <property type="evidence" value="ECO:0007669"/>
    <property type="project" value="TreeGrafter"/>
</dbReference>
<evidence type="ECO:0000256" key="12">
    <source>
        <dbReference type="SAM" id="Phobius"/>
    </source>
</evidence>
<keyword evidence="7 11" id="KW-0560">Oxidoreductase</keyword>
<comment type="caution">
    <text evidence="14">The sequence shown here is derived from an EMBL/GenBank/DDBJ whole genome shotgun (WGS) entry which is preliminary data.</text>
</comment>
<sequence length="88" mass="10554">YYMYLMPLLCFILPSVIPVYCWNETWSNAYFVPTVLRYVFTLNITWLVNSAAYVFGNKLYDRLVLLSMVIGLHKRYTKKEEEKEIIDK</sequence>
<comment type="subcellular location">
    <subcellularLocation>
        <location evidence="1">Membrane</location>
        <topology evidence="1">Multi-pass membrane protein</topology>
    </subcellularLocation>
</comment>
<evidence type="ECO:0000256" key="9">
    <source>
        <dbReference type="ARBA" id="ARBA00023136"/>
    </source>
</evidence>
<keyword evidence="6 12" id="KW-1133">Transmembrane helix</keyword>
<evidence type="ECO:0000256" key="10">
    <source>
        <dbReference type="ARBA" id="ARBA00023160"/>
    </source>
</evidence>
<comment type="domain">
    <text evidence="11">The histidine box domains are involved in binding the catalytic metal ions.</text>
</comment>
<feature type="non-terminal residue" evidence="14">
    <location>
        <position position="1"/>
    </location>
</feature>
<evidence type="ECO:0000256" key="13">
    <source>
        <dbReference type="SAM" id="SignalP"/>
    </source>
</evidence>
<dbReference type="GO" id="GO:0006636">
    <property type="term" value="P:unsaturated fatty acid biosynthetic process"/>
    <property type="evidence" value="ECO:0007669"/>
    <property type="project" value="TreeGrafter"/>
</dbReference>
<protein>
    <recommendedName>
        <fullName evidence="16">G-protein coupled receptors family 1 profile domain-containing protein</fullName>
    </recommendedName>
</protein>
<evidence type="ECO:0000313" key="14">
    <source>
        <dbReference type="EMBL" id="CAD1473730.1"/>
    </source>
</evidence>
<comment type="similarity">
    <text evidence="2 11">Belongs to the fatty acid desaturase type 1 family.</text>
</comment>
<evidence type="ECO:0000256" key="6">
    <source>
        <dbReference type="ARBA" id="ARBA00022989"/>
    </source>
</evidence>
<evidence type="ECO:0000256" key="7">
    <source>
        <dbReference type="ARBA" id="ARBA00023002"/>
    </source>
</evidence>
<keyword evidence="13" id="KW-0732">Signal</keyword>
<evidence type="ECO:0000256" key="2">
    <source>
        <dbReference type="ARBA" id="ARBA00009295"/>
    </source>
</evidence>
<dbReference type="GO" id="GO:0004768">
    <property type="term" value="F:stearoyl-CoA 9-desaturase activity"/>
    <property type="evidence" value="ECO:0007669"/>
    <property type="project" value="TreeGrafter"/>
</dbReference>
<dbReference type="GO" id="GO:0005789">
    <property type="term" value="C:endoplasmic reticulum membrane"/>
    <property type="evidence" value="ECO:0007669"/>
    <property type="project" value="TreeGrafter"/>
</dbReference>
<reference evidence="14" key="1">
    <citation type="submission" date="2020-07" db="EMBL/GenBank/DDBJ databases">
        <authorList>
            <person name="Nazaruddin N."/>
        </authorList>
    </citation>
    <scope>NUCLEOTIDE SEQUENCE</scope>
</reference>
<proteinExistence type="inferred from homology"/>
<evidence type="ECO:0000256" key="5">
    <source>
        <dbReference type="ARBA" id="ARBA00022832"/>
    </source>
</evidence>
<name>A0A6V7H2M7_9HYME</name>
<evidence type="ECO:0000256" key="4">
    <source>
        <dbReference type="ARBA" id="ARBA00022692"/>
    </source>
</evidence>
<dbReference type="Proteomes" id="UP000752696">
    <property type="component" value="Unassembled WGS sequence"/>
</dbReference>
<dbReference type="OrthoDB" id="10260134at2759"/>
<dbReference type="EMBL" id="CAJDYZ010006840">
    <property type="protein sequence ID" value="CAD1473730.1"/>
    <property type="molecule type" value="Genomic_DNA"/>
</dbReference>
<evidence type="ECO:0008006" key="16">
    <source>
        <dbReference type="Google" id="ProtNLM"/>
    </source>
</evidence>
<dbReference type="InterPro" id="IPR015876">
    <property type="entry name" value="Acyl-CoA_DS"/>
</dbReference>
<dbReference type="PANTHER" id="PTHR11351">
    <property type="entry name" value="ACYL-COA DESATURASE"/>
    <property type="match status" value="1"/>
</dbReference>
<dbReference type="PRINTS" id="PR00075">
    <property type="entry name" value="FACDDSATRASE"/>
</dbReference>
<comment type="cofactor">
    <cofactor evidence="11">
        <name>Fe(2+)</name>
        <dbReference type="ChEBI" id="CHEBI:29033"/>
    </cofactor>
</comment>
<evidence type="ECO:0000256" key="11">
    <source>
        <dbReference type="RuleBase" id="RU000581"/>
    </source>
</evidence>
<keyword evidence="8" id="KW-0443">Lipid metabolism</keyword>
<evidence type="ECO:0000256" key="1">
    <source>
        <dbReference type="ARBA" id="ARBA00004141"/>
    </source>
</evidence>
<keyword evidence="10 11" id="KW-0275">Fatty acid biosynthesis</keyword>
<organism evidence="14 15">
    <name type="scientific">Heterotrigona itama</name>
    <dbReference type="NCBI Taxonomy" id="395501"/>
    <lineage>
        <taxon>Eukaryota</taxon>
        <taxon>Metazoa</taxon>
        <taxon>Ecdysozoa</taxon>
        <taxon>Arthropoda</taxon>
        <taxon>Hexapoda</taxon>
        <taxon>Insecta</taxon>
        <taxon>Pterygota</taxon>
        <taxon>Neoptera</taxon>
        <taxon>Endopterygota</taxon>
        <taxon>Hymenoptera</taxon>
        <taxon>Apocrita</taxon>
        <taxon>Aculeata</taxon>
        <taxon>Apoidea</taxon>
        <taxon>Anthophila</taxon>
        <taxon>Apidae</taxon>
        <taxon>Heterotrigona</taxon>
    </lineage>
</organism>
<keyword evidence="15" id="KW-1185">Reference proteome</keyword>
<evidence type="ECO:0000313" key="15">
    <source>
        <dbReference type="Proteomes" id="UP000752696"/>
    </source>
</evidence>
<keyword evidence="9 12" id="KW-0472">Membrane</keyword>
<keyword evidence="3 11" id="KW-0444">Lipid biosynthesis</keyword>
<keyword evidence="5" id="KW-0276">Fatty acid metabolism</keyword>
<dbReference type="AlphaFoldDB" id="A0A6V7H2M7"/>
<feature type="signal peptide" evidence="13">
    <location>
        <begin position="1"/>
        <end position="21"/>
    </location>
</feature>
<dbReference type="PANTHER" id="PTHR11351:SF31">
    <property type="entry name" value="DESATURASE 1, ISOFORM A-RELATED"/>
    <property type="match status" value="1"/>
</dbReference>
<keyword evidence="4 11" id="KW-0812">Transmembrane</keyword>
<evidence type="ECO:0000256" key="3">
    <source>
        <dbReference type="ARBA" id="ARBA00022516"/>
    </source>
</evidence>
<feature type="chain" id="PRO_5028003643" description="G-protein coupled receptors family 1 profile domain-containing protein" evidence="13">
    <location>
        <begin position="22"/>
        <end position="88"/>
    </location>
</feature>
<evidence type="ECO:0000256" key="8">
    <source>
        <dbReference type="ARBA" id="ARBA00023098"/>
    </source>
</evidence>
<accession>A0A6V7H2M7</accession>
<gene>
    <name evidence="14" type="ORF">MHI_LOCUS409828</name>
</gene>
<feature type="transmembrane region" description="Helical" evidence="12">
    <location>
        <begin position="37"/>
        <end position="56"/>
    </location>
</feature>